<feature type="domain" description="DUF306" evidence="2">
    <location>
        <begin position="34"/>
        <end position="129"/>
    </location>
</feature>
<dbReference type="AlphaFoldDB" id="A0A1T5I277"/>
<evidence type="ECO:0000313" key="4">
    <source>
        <dbReference type="Proteomes" id="UP000189966"/>
    </source>
</evidence>
<dbReference type="InterPro" id="IPR053147">
    <property type="entry name" value="Hsp_HslJ-like"/>
</dbReference>
<evidence type="ECO:0000259" key="2">
    <source>
        <dbReference type="Pfam" id="PF03724"/>
    </source>
</evidence>
<dbReference type="Gene3D" id="2.40.128.270">
    <property type="match status" value="1"/>
</dbReference>
<name>A0A1T5I277_9GAMM</name>
<protein>
    <submittedName>
        <fullName evidence="3">Heat-inducible protein</fullName>
    </submittedName>
</protein>
<dbReference type="Proteomes" id="UP000189966">
    <property type="component" value="Unassembled WGS sequence"/>
</dbReference>
<reference evidence="3 4" key="1">
    <citation type="submission" date="2017-02" db="EMBL/GenBank/DDBJ databases">
        <authorList>
            <person name="Peterson S.W."/>
        </authorList>
    </citation>
    <scope>NUCLEOTIDE SEQUENCE [LARGE SCALE GENOMIC DNA]</scope>
    <source>
        <strain evidence="4">type strain: NCCB 100098</strain>
    </source>
</reference>
<feature type="signal peptide" evidence="1">
    <location>
        <begin position="1"/>
        <end position="24"/>
    </location>
</feature>
<dbReference type="PANTHER" id="PTHR35535:SF1">
    <property type="entry name" value="HEAT SHOCK PROTEIN HSLJ"/>
    <property type="match status" value="1"/>
</dbReference>
<feature type="chain" id="PRO_5012662396" evidence="1">
    <location>
        <begin position="25"/>
        <end position="137"/>
    </location>
</feature>
<organism evidence="3 4">
    <name type="scientific">Photobacterium piscicola</name>
    <dbReference type="NCBI Taxonomy" id="1378299"/>
    <lineage>
        <taxon>Bacteria</taxon>
        <taxon>Pseudomonadati</taxon>
        <taxon>Pseudomonadota</taxon>
        <taxon>Gammaproteobacteria</taxon>
        <taxon>Vibrionales</taxon>
        <taxon>Vibrionaceae</taxon>
        <taxon>Photobacterium</taxon>
    </lineage>
</organism>
<dbReference type="EMBL" id="FUZI01000004">
    <property type="protein sequence ID" value="SKC33122.1"/>
    <property type="molecule type" value="Genomic_DNA"/>
</dbReference>
<sequence>MMKKSKFCLLILLAISLTGCFSNQQLNKSTQLVGEWTLKGGVCIPGVTKHKPKLDINADMKVSGFTGCNQFKGRLIAADGSFTLPSVTRRICLPELVTQEENMLNVLRSATSIEVINNTLVVDSGNKFLVFEKTNAR</sequence>
<gene>
    <name evidence="3" type="ORF">CZ809_02657</name>
</gene>
<dbReference type="Pfam" id="PF03724">
    <property type="entry name" value="META"/>
    <property type="match status" value="1"/>
</dbReference>
<dbReference type="PROSITE" id="PS51257">
    <property type="entry name" value="PROKAR_LIPOPROTEIN"/>
    <property type="match status" value="1"/>
</dbReference>
<keyword evidence="1" id="KW-0732">Signal</keyword>
<evidence type="ECO:0000256" key="1">
    <source>
        <dbReference type="SAM" id="SignalP"/>
    </source>
</evidence>
<accession>A0A1T5I277</accession>
<dbReference type="InterPro" id="IPR038670">
    <property type="entry name" value="HslJ-like_sf"/>
</dbReference>
<evidence type="ECO:0000313" key="3">
    <source>
        <dbReference type="EMBL" id="SKC33122.1"/>
    </source>
</evidence>
<dbReference type="PANTHER" id="PTHR35535">
    <property type="entry name" value="HEAT SHOCK PROTEIN HSLJ"/>
    <property type="match status" value="1"/>
</dbReference>
<dbReference type="InterPro" id="IPR005184">
    <property type="entry name" value="DUF306_Meta_HslJ"/>
</dbReference>
<proteinExistence type="predicted"/>